<dbReference type="InterPro" id="IPR036922">
    <property type="entry name" value="Rieske_2Fe-2S_sf"/>
</dbReference>
<dbReference type="NCBIfam" id="TIGR02378">
    <property type="entry name" value="nirD_assim_sml"/>
    <property type="match status" value="1"/>
</dbReference>
<dbReference type="CDD" id="cd03529">
    <property type="entry name" value="Rieske_NirD"/>
    <property type="match status" value="1"/>
</dbReference>
<dbReference type="Proteomes" id="UP000293465">
    <property type="component" value="Unassembled WGS sequence"/>
</dbReference>
<dbReference type="PANTHER" id="PTHR40562">
    <property type="match status" value="1"/>
</dbReference>
<protein>
    <submittedName>
        <fullName evidence="4">Nitrite reductase small subunit NirD</fullName>
    </submittedName>
</protein>
<dbReference type="InterPro" id="IPR012748">
    <property type="entry name" value="Rieske-like_NirD"/>
</dbReference>
<accession>A0A4Q5KQQ8</accession>
<dbReference type="SUPFAM" id="SSF50022">
    <property type="entry name" value="ISP domain"/>
    <property type="match status" value="1"/>
</dbReference>
<dbReference type="Pfam" id="PF13806">
    <property type="entry name" value="Rieske_2"/>
    <property type="match status" value="1"/>
</dbReference>
<proteinExistence type="predicted"/>
<dbReference type="AlphaFoldDB" id="A0A4Q5KQQ8"/>
<name>A0A4Q5KQQ8_9GAMM</name>
<dbReference type="Gene3D" id="2.102.10.10">
    <property type="entry name" value="Rieske [2Fe-2S] iron-sulphur domain"/>
    <property type="match status" value="1"/>
</dbReference>
<comment type="caution">
    <text evidence="4">The sequence shown here is derived from an EMBL/GenBank/DDBJ whole genome shotgun (WGS) entry which is preliminary data.</text>
</comment>
<dbReference type="PANTHER" id="PTHR40562:SF1">
    <property type="entry name" value="NITRITE REDUCTASE (NADH) SMALL SUBUNIT"/>
    <property type="match status" value="1"/>
</dbReference>
<evidence type="ECO:0000259" key="3">
    <source>
        <dbReference type="Pfam" id="PF13806"/>
    </source>
</evidence>
<keyword evidence="1" id="KW-0560">Oxidoreductase</keyword>
<dbReference type="PROSITE" id="PS51300">
    <property type="entry name" value="NIRD"/>
    <property type="match status" value="1"/>
</dbReference>
<dbReference type="EMBL" id="SEZJ01000002">
    <property type="protein sequence ID" value="RYU48032.1"/>
    <property type="molecule type" value="Genomic_DNA"/>
</dbReference>
<feature type="domain" description="Rieske-like [2Fe-2S]" evidence="3">
    <location>
        <begin position="3"/>
        <end position="106"/>
    </location>
</feature>
<gene>
    <name evidence="4" type="primary">nirD</name>
    <name evidence="4" type="ORF">ERW49_02970</name>
</gene>
<dbReference type="InterPro" id="IPR017881">
    <property type="entry name" value="NirD"/>
</dbReference>
<dbReference type="GeneID" id="56273981"/>
<dbReference type="GO" id="GO:0051537">
    <property type="term" value="F:2 iron, 2 sulfur cluster binding"/>
    <property type="evidence" value="ECO:0007669"/>
    <property type="project" value="InterPro"/>
</dbReference>
<evidence type="ECO:0000313" key="4">
    <source>
        <dbReference type="EMBL" id="RYU48032.1"/>
    </source>
</evidence>
<evidence type="ECO:0000256" key="1">
    <source>
        <dbReference type="ARBA" id="ARBA00023002"/>
    </source>
</evidence>
<dbReference type="GO" id="GO:0008942">
    <property type="term" value="F:nitrite reductase [NAD(P)H] activity"/>
    <property type="evidence" value="ECO:0007669"/>
    <property type="project" value="InterPro"/>
</dbReference>
<organism evidence="4 5">
    <name type="scientific">Aliivibrio finisterrensis</name>
    <dbReference type="NCBI Taxonomy" id="511998"/>
    <lineage>
        <taxon>Bacteria</taxon>
        <taxon>Pseudomonadati</taxon>
        <taxon>Pseudomonadota</taxon>
        <taxon>Gammaproteobacteria</taxon>
        <taxon>Vibrionales</taxon>
        <taxon>Vibrionaceae</taxon>
        <taxon>Aliivibrio</taxon>
    </lineage>
</organism>
<evidence type="ECO:0000313" key="5">
    <source>
        <dbReference type="Proteomes" id="UP000293465"/>
    </source>
</evidence>
<evidence type="ECO:0000256" key="2">
    <source>
        <dbReference type="ARBA" id="ARBA00023063"/>
    </source>
</evidence>
<dbReference type="RefSeq" id="WP_130086276.1">
    <property type="nucleotide sequence ID" value="NZ_SEZJ01000002.1"/>
</dbReference>
<dbReference type="OrthoDB" id="516687at2"/>
<dbReference type="GO" id="GO:0042128">
    <property type="term" value="P:nitrate assimilation"/>
    <property type="evidence" value="ECO:0007669"/>
    <property type="project" value="UniProtKB-KW"/>
</dbReference>
<keyword evidence="2" id="KW-0534">Nitrate assimilation</keyword>
<reference evidence="4 5" key="1">
    <citation type="submission" date="2019-02" db="EMBL/GenBank/DDBJ databases">
        <title>Genome sequences of Aliivibrio finisterrensis strains from farmed Atlantic salmon.</title>
        <authorList>
            <person name="Bowman J.P."/>
        </authorList>
    </citation>
    <scope>NUCLEOTIDE SEQUENCE [LARGE SCALE GENOMIC DNA]</scope>
    <source>
        <strain evidence="4 5">A32</strain>
    </source>
</reference>
<sequence length="110" mass="12477">MSNWITICKIKELTPQLGACAKVEDKQIALFYCKRSERLYALSNYDPIGQANVISRGMMGSLEGEPYLSSPLYKHHFHLETGACIEQPDISLTTYPVRVIDHHVQICLTH</sequence>